<comment type="pathway">
    <text evidence="6 7">Purine metabolism; IMP biosynthesis via de novo pathway; 5-amino-1-(5-phospho-D-ribosyl)imidazole-4-carboxylate from 5-amino-1-(5-phospho-D-ribosyl)imidazole (N5-CAIR route): step 1/2.</text>
</comment>
<dbReference type="NCBIfam" id="NF004679">
    <property type="entry name" value="PRK06019.1-5"/>
    <property type="match status" value="1"/>
</dbReference>
<comment type="similarity">
    <text evidence="6 7">Belongs to the PurK/PurT family.</text>
</comment>
<evidence type="ECO:0000256" key="1">
    <source>
        <dbReference type="ARBA" id="ARBA00022741"/>
    </source>
</evidence>
<dbReference type="PANTHER" id="PTHR11609:SF5">
    <property type="entry name" value="PHOSPHORIBOSYLAMINOIMIDAZOLE CARBOXYLASE"/>
    <property type="match status" value="1"/>
</dbReference>
<evidence type="ECO:0000256" key="2">
    <source>
        <dbReference type="ARBA" id="ARBA00022755"/>
    </source>
</evidence>
<evidence type="ECO:0000313" key="9">
    <source>
        <dbReference type="EMBL" id="SHI13396.1"/>
    </source>
</evidence>
<reference evidence="9 10" key="1">
    <citation type="submission" date="2016-11" db="EMBL/GenBank/DDBJ databases">
        <authorList>
            <person name="Jaros S."/>
            <person name="Januszkiewicz K."/>
            <person name="Wedrychowicz H."/>
        </authorList>
    </citation>
    <scope>NUCLEOTIDE SEQUENCE [LARGE SCALE GENOMIC DNA]</scope>
    <source>
        <strain evidence="9 10">DSM 6191</strain>
    </source>
</reference>
<dbReference type="GO" id="GO:0034028">
    <property type="term" value="F:5-(carboxyamino)imidazole ribonucleotide synthase activity"/>
    <property type="evidence" value="ECO:0007669"/>
    <property type="project" value="UniProtKB-UniRule"/>
</dbReference>
<dbReference type="PANTHER" id="PTHR11609">
    <property type="entry name" value="PURINE BIOSYNTHESIS PROTEIN 6/7, PUR6/7"/>
    <property type="match status" value="1"/>
</dbReference>
<proteinExistence type="inferred from homology"/>
<dbReference type="RefSeq" id="WP_073019355.1">
    <property type="nucleotide sequence ID" value="NZ_FQXU01000006.1"/>
</dbReference>
<evidence type="ECO:0000256" key="4">
    <source>
        <dbReference type="ARBA" id="ARBA00022840"/>
    </source>
</evidence>
<comment type="caution">
    <text evidence="6">Lacks conserved residue(s) required for the propagation of feature annotation.</text>
</comment>
<dbReference type="Pfam" id="PF22660">
    <property type="entry name" value="RS_preATP-grasp-like"/>
    <property type="match status" value="1"/>
</dbReference>
<keyword evidence="4 6" id="KW-0067">ATP-binding</keyword>
<keyword evidence="2 6" id="KW-0658">Purine biosynthesis</keyword>
<comment type="function">
    <text evidence="6">Catalyzes the ATP-dependent conversion of 5-aminoimidazole ribonucleotide (AIR) and HCO(3)(-) to N5-carboxyaminoimidazole ribonucleotide (N5-CAIR).</text>
</comment>
<dbReference type="GO" id="GO:0004638">
    <property type="term" value="F:phosphoribosylaminoimidazole carboxylase activity"/>
    <property type="evidence" value="ECO:0007669"/>
    <property type="project" value="InterPro"/>
</dbReference>
<gene>
    <name evidence="6 7" type="primary">purK</name>
    <name evidence="9" type="ORF">SAMN02745941_02163</name>
</gene>
<dbReference type="GO" id="GO:0005524">
    <property type="term" value="F:ATP binding"/>
    <property type="evidence" value="ECO:0007669"/>
    <property type="project" value="UniProtKB-UniRule"/>
</dbReference>
<dbReference type="FunFam" id="3.30.470.20:FF:000037">
    <property type="entry name" value="Phosphoribosylaminoimidazole carboxylase, chloroplastic"/>
    <property type="match status" value="1"/>
</dbReference>
<dbReference type="InterPro" id="IPR011761">
    <property type="entry name" value="ATP-grasp"/>
</dbReference>
<comment type="function">
    <text evidence="7">Catalyzes the ATP-dependent conversion of 5-aminoimidazole ribonucleotide (AIR) and HCO(3)- to N5-carboxyaminoimidazole ribonucleotide (N5-CAIR).</text>
</comment>
<evidence type="ECO:0000256" key="6">
    <source>
        <dbReference type="HAMAP-Rule" id="MF_01928"/>
    </source>
</evidence>
<dbReference type="InterPro" id="IPR003135">
    <property type="entry name" value="ATP-grasp_carboxylate-amine"/>
</dbReference>
<dbReference type="PROSITE" id="PS50975">
    <property type="entry name" value="ATP_GRASP"/>
    <property type="match status" value="1"/>
</dbReference>
<keyword evidence="6 7" id="KW-0436">Ligase</keyword>
<dbReference type="EMBL" id="FQXU01000006">
    <property type="protein sequence ID" value="SHI13396.1"/>
    <property type="molecule type" value="Genomic_DNA"/>
</dbReference>
<dbReference type="Proteomes" id="UP000184241">
    <property type="component" value="Unassembled WGS sequence"/>
</dbReference>
<dbReference type="Pfam" id="PF17769">
    <property type="entry name" value="PurK_C"/>
    <property type="match status" value="1"/>
</dbReference>
<dbReference type="HAMAP" id="MF_01928">
    <property type="entry name" value="PurK"/>
    <property type="match status" value="1"/>
</dbReference>
<evidence type="ECO:0000259" key="8">
    <source>
        <dbReference type="PROSITE" id="PS50975"/>
    </source>
</evidence>
<dbReference type="InterPro" id="IPR016185">
    <property type="entry name" value="PreATP-grasp_dom_sf"/>
</dbReference>
<dbReference type="AlphaFoldDB" id="A0A1M5YN34"/>
<feature type="binding site" evidence="6">
    <location>
        <position position="193"/>
    </location>
    <ligand>
        <name>ATP</name>
        <dbReference type="ChEBI" id="CHEBI:30616"/>
    </ligand>
</feature>
<name>A0A1M5YN34_9CLOT</name>
<dbReference type="GO" id="GO:0006189">
    <property type="term" value="P:'de novo' IMP biosynthetic process"/>
    <property type="evidence" value="ECO:0007669"/>
    <property type="project" value="UniProtKB-UniRule"/>
</dbReference>
<keyword evidence="1 6" id="KW-0547">Nucleotide-binding</keyword>
<organism evidence="9 10">
    <name type="scientific">Clostridium intestinale DSM 6191</name>
    <dbReference type="NCBI Taxonomy" id="1121320"/>
    <lineage>
        <taxon>Bacteria</taxon>
        <taxon>Bacillati</taxon>
        <taxon>Bacillota</taxon>
        <taxon>Clostridia</taxon>
        <taxon>Eubacteriales</taxon>
        <taxon>Clostridiaceae</taxon>
        <taxon>Clostridium</taxon>
    </lineage>
</organism>
<dbReference type="Gene3D" id="3.40.50.20">
    <property type="match status" value="1"/>
</dbReference>
<dbReference type="InterPro" id="IPR011054">
    <property type="entry name" value="Rudment_hybrid_motif"/>
</dbReference>
<feature type="domain" description="ATP-grasp" evidence="8">
    <location>
        <begin position="112"/>
        <end position="300"/>
    </location>
</feature>
<feature type="binding site" evidence="6">
    <location>
        <begin position="185"/>
        <end position="188"/>
    </location>
    <ligand>
        <name>ATP</name>
        <dbReference type="ChEBI" id="CHEBI:30616"/>
    </ligand>
</feature>
<dbReference type="EC" id="6.3.4.18" evidence="6 7"/>
<feature type="binding site" evidence="6">
    <location>
        <position position="108"/>
    </location>
    <ligand>
        <name>ATP</name>
        <dbReference type="ChEBI" id="CHEBI:30616"/>
    </ligand>
</feature>
<feature type="binding site" evidence="6">
    <location>
        <position position="148"/>
    </location>
    <ligand>
        <name>ATP</name>
        <dbReference type="ChEBI" id="CHEBI:30616"/>
    </ligand>
</feature>
<dbReference type="Pfam" id="PF02222">
    <property type="entry name" value="ATP-grasp"/>
    <property type="match status" value="1"/>
</dbReference>
<dbReference type="Gene3D" id="3.30.1490.20">
    <property type="entry name" value="ATP-grasp fold, A domain"/>
    <property type="match status" value="1"/>
</dbReference>
<comment type="catalytic activity">
    <reaction evidence="6 7">
        <text>5-amino-1-(5-phospho-beta-D-ribosyl)imidazole + hydrogencarbonate + ATP = 5-carboxyamino-1-(5-phospho-D-ribosyl)imidazole + ADP + phosphate + 2 H(+)</text>
        <dbReference type="Rhea" id="RHEA:19317"/>
        <dbReference type="ChEBI" id="CHEBI:15378"/>
        <dbReference type="ChEBI" id="CHEBI:17544"/>
        <dbReference type="ChEBI" id="CHEBI:30616"/>
        <dbReference type="ChEBI" id="CHEBI:43474"/>
        <dbReference type="ChEBI" id="CHEBI:58730"/>
        <dbReference type="ChEBI" id="CHEBI:137981"/>
        <dbReference type="ChEBI" id="CHEBI:456216"/>
        <dbReference type="EC" id="6.3.4.18"/>
    </reaction>
</comment>
<accession>A0A1M5YN34</accession>
<feature type="binding site" evidence="6">
    <location>
        <position position="216"/>
    </location>
    <ligand>
        <name>ATP</name>
        <dbReference type="ChEBI" id="CHEBI:30616"/>
    </ligand>
</feature>
<evidence type="ECO:0000256" key="7">
    <source>
        <dbReference type="RuleBase" id="RU361200"/>
    </source>
</evidence>
<dbReference type="NCBIfam" id="TIGR01161">
    <property type="entry name" value="purK"/>
    <property type="match status" value="1"/>
</dbReference>
<dbReference type="InterPro" id="IPR013815">
    <property type="entry name" value="ATP_grasp_subdomain_1"/>
</dbReference>
<dbReference type="SUPFAM" id="SSF56059">
    <property type="entry name" value="Glutathione synthetase ATP-binding domain-like"/>
    <property type="match status" value="1"/>
</dbReference>
<evidence type="ECO:0000256" key="5">
    <source>
        <dbReference type="ARBA" id="ARBA00023239"/>
    </source>
</evidence>
<dbReference type="InterPro" id="IPR054350">
    <property type="entry name" value="PurT/PurK_preATP-grasp"/>
</dbReference>
<dbReference type="InterPro" id="IPR040686">
    <property type="entry name" value="PurK_C"/>
</dbReference>
<comment type="subunit">
    <text evidence="6 7">Homodimer.</text>
</comment>
<dbReference type="GO" id="GO:0046872">
    <property type="term" value="F:metal ion binding"/>
    <property type="evidence" value="ECO:0007669"/>
    <property type="project" value="InterPro"/>
</dbReference>
<feature type="binding site" evidence="6">
    <location>
        <begin position="270"/>
        <end position="271"/>
    </location>
    <ligand>
        <name>ATP</name>
        <dbReference type="ChEBI" id="CHEBI:30616"/>
    </ligand>
</feature>
<keyword evidence="5" id="KW-0456">Lyase</keyword>
<dbReference type="SUPFAM" id="SSF51246">
    <property type="entry name" value="Rudiment single hybrid motif"/>
    <property type="match status" value="1"/>
</dbReference>
<dbReference type="InterPro" id="IPR005875">
    <property type="entry name" value="PurK"/>
</dbReference>
<evidence type="ECO:0000313" key="10">
    <source>
        <dbReference type="Proteomes" id="UP000184241"/>
    </source>
</evidence>
<evidence type="ECO:0000256" key="3">
    <source>
        <dbReference type="ARBA" id="ARBA00022793"/>
    </source>
</evidence>
<dbReference type="UniPathway" id="UPA00074">
    <property type="reaction ID" value="UER00942"/>
</dbReference>
<dbReference type="Gene3D" id="3.30.470.20">
    <property type="entry name" value="ATP-grasp fold, B domain"/>
    <property type="match status" value="1"/>
</dbReference>
<dbReference type="NCBIfam" id="NF004675">
    <property type="entry name" value="PRK06019.1-1"/>
    <property type="match status" value="1"/>
</dbReference>
<protein>
    <recommendedName>
        <fullName evidence="6 7">N5-carboxyaminoimidazole ribonucleotide synthase</fullName>
        <shortName evidence="6 7">N5-CAIR synthase</shortName>
        <ecNumber evidence="6 7">6.3.4.18</ecNumber>
    </recommendedName>
    <alternativeName>
        <fullName evidence="6 7">5-(carboxyamino)imidazole ribonucleotide synthetase</fullName>
    </alternativeName>
</protein>
<dbReference type="SUPFAM" id="SSF52440">
    <property type="entry name" value="PreATP-grasp domain"/>
    <property type="match status" value="1"/>
</dbReference>
<sequence>MINEDFISKRVGIIGGGQLGKMMINEAAKMGIFTAILDPSEDCPASCLANEKIVASFDDKEALLELAKKVDVLTCEFEHISTEALRELEEKGYDVYPKSSSLKIIQNKYNQKKELEKYNIPLGDFIEIKKAHDIELAIEKFGYPAMLKSALGGYDGKGNSLIKTKEDIIKAFTELKGDIMPLYLEKYIPYVKEISVLCCIGRDKEIAIYPVAENVHKDSILFETSVPAAISSSVEEKAKNIAREVCKIFDTAGILCIEMFLTEDEEVLVNEVAPRPHNSGHYTIEGCITSQFENHIRAIVGLPLGKTDLIIPTVMRNILGEPGYSGETFVEGAYEALKVGGTYLHVYGKSETKPHRKMGHLTAVGETVEQAKERALEASKYIKVISKIKH</sequence>
<keyword evidence="3" id="KW-0210">Decarboxylase</keyword>